<feature type="compositionally biased region" description="Low complexity" evidence="1">
    <location>
        <begin position="23"/>
        <end position="43"/>
    </location>
</feature>
<feature type="region of interest" description="Disordered" evidence="1">
    <location>
        <begin position="23"/>
        <end position="95"/>
    </location>
</feature>
<gene>
    <name evidence="2" type="ORF">E6K76_06930</name>
</gene>
<sequence>MKAITGAFLGGVLILASQGAALGQGSDPASSGAASTTAGAQTSLEARQQKETRTQMQAETQGQAQTEASAEANADANGSASFKTVRDRAKEAPSKARVALEKRLAEISKEIDAEAAAQGGAVVADRVAGEFGLTGESLVSEQNTLNTGWGDLVIAHTLLANAKTRLSTEQLYSLHRSGMGWGQIAYGLNLRLGEVEAAVKSEGGVATGMAKADGKAARIHSGARVGAGTKTSVSAGKTSVGASSGLGVGVKVGK</sequence>
<reference evidence="2 3" key="1">
    <citation type="journal article" date="2019" name="Nat. Microbiol.">
        <title>Mediterranean grassland soil C-N compound turnover is dependent on rainfall and depth, and is mediated by genomically divergent microorganisms.</title>
        <authorList>
            <person name="Diamond S."/>
            <person name="Andeer P.F."/>
            <person name="Li Z."/>
            <person name="Crits-Christoph A."/>
            <person name="Burstein D."/>
            <person name="Anantharaman K."/>
            <person name="Lane K.R."/>
            <person name="Thomas B.C."/>
            <person name="Pan C."/>
            <person name="Northen T.R."/>
            <person name="Banfield J.F."/>
        </authorList>
    </citation>
    <scope>NUCLEOTIDE SEQUENCE [LARGE SCALE GENOMIC DNA]</scope>
    <source>
        <strain evidence="2">WS_6</strain>
    </source>
</reference>
<dbReference type="EMBL" id="VBOW01000030">
    <property type="protein sequence ID" value="TMQ58750.1"/>
    <property type="molecule type" value="Genomic_DNA"/>
</dbReference>
<evidence type="ECO:0000313" key="3">
    <source>
        <dbReference type="Proteomes" id="UP000316852"/>
    </source>
</evidence>
<dbReference type="Proteomes" id="UP000316852">
    <property type="component" value="Unassembled WGS sequence"/>
</dbReference>
<accession>A0A538T549</accession>
<organism evidence="2 3">
    <name type="scientific">Eiseniibacteriota bacterium</name>
    <dbReference type="NCBI Taxonomy" id="2212470"/>
    <lineage>
        <taxon>Bacteria</taxon>
        <taxon>Candidatus Eiseniibacteriota</taxon>
    </lineage>
</organism>
<dbReference type="AlphaFoldDB" id="A0A538T549"/>
<evidence type="ECO:0000256" key="1">
    <source>
        <dbReference type="SAM" id="MobiDB-lite"/>
    </source>
</evidence>
<comment type="caution">
    <text evidence="2">The sequence shown here is derived from an EMBL/GenBank/DDBJ whole genome shotgun (WGS) entry which is preliminary data.</text>
</comment>
<proteinExistence type="predicted"/>
<evidence type="ECO:0000313" key="2">
    <source>
        <dbReference type="EMBL" id="TMQ58750.1"/>
    </source>
</evidence>
<protein>
    <submittedName>
        <fullName evidence="2">Uncharacterized protein</fullName>
    </submittedName>
</protein>
<feature type="compositionally biased region" description="Low complexity" evidence="1">
    <location>
        <begin position="54"/>
        <end position="72"/>
    </location>
</feature>
<feature type="compositionally biased region" description="Basic and acidic residues" evidence="1">
    <location>
        <begin position="84"/>
        <end position="95"/>
    </location>
</feature>
<name>A0A538T549_UNCEI</name>